<dbReference type="FunCoup" id="A0A6P8HLK7">
    <property type="interactions" value="1074"/>
</dbReference>
<dbReference type="Pfam" id="PF08568">
    <property type="entry name" value="Kinetochor_Ybp2"/>
    <property type="match status" value="1"/>
</dbReference>
<dbReference type="RefSeq" id="XP_031553527.1">
    <property type="nucleotide sequence ID" value="XM_031697667.1"/>
</dbReference>
<dbReference type="KEGG" id="aten:116290601"/>
<dbReference type="InterPro" id="IPR013877">
    <property type="entry name" value="YAP-bd/ALF4/Glomulin"/>
</dbReference>
<accession>A0A6P8HLK7</accession>
<sequence>MEEVMENQVIKDLRRSFANFREDNNEGCHVVIAVQRCLEVRNILKTLTAVLLEQENKDILEFIGWELIGVLVQQEDFQVANDYYSDLLEAIAENCSPKEVCLGIVEQMDSNLNSEVFLTLLAPLQKVFQRMKGRKSKFFKMAIPRILHHIAMIHSPVNEQSESSMRENKTDLSSTLDRVLMLLGCLVNDAKTGACKPNNKDDPELKAQNWELEKCLTRMLETLAFENLSMAKSSDSVDNKEDYELTSTESYRDQAQRILSLLQDLQSQVYLLEYASVNLECYTKKQTPTVKPNDVCADEQGNENEDDDEKELLSLLGLGCYGYLVLAENVAHIPQVFSIKYLLKINMVYIACLLERTENQVIYKGLELLDSLIRYIAEGTVEHNLLTSPGLLDIFKRLINVMIYCTSKILRQRAMRIFQQLISKLDTRGCYMISRYLLLDCTHAGVAGLLIHNIKEEVHKNLYSQDYDMWFRGKQLVSLLLQVCKLPKGVGRERDLIPETERVMGALNCLRYILLSDHDDKTTLWKNYSLFEKEFLLPLREAVKVTKLNYLSMQNKNTEEKKQPVDKEKEEIEFKVTTPDGTPIDEMSREDQNQVLQSGLYALETMECILAHITEIVNSKTR</sequence>
<evidence type="ECO:0000313" key="1">
    <source>
        <dbReference type="Proteomes" id="UP000515163"/>
    </source>
</evidence>
<gene>
    <name evidence="2" type="primary">LOC116290601</name>
</gene>
<dbReference type="InParanoid" id="A0A6P8HLK7"/>
<name>A0A6P8HLK7_ACTTE</name>
<dbReference type="PANTHER" id="PTHR15430">
    <property type="entry name" value="GLOMULIN"/>
    <property type="match status" value="1"/>
</dbReference>
<dbReference type="AlphaFoldDB" id="A0A6P8HLK7"/>
<organism evidence="1 2">
    <name type="scientific">Actinia tenebrosa</name>
    <name type="common">Australian red waratah sea anemone</name>
    <dbReference type="NCBI Taxonomy" id="6105"/>
    <lineage>
        <taxon>Eukaryota</taxon>
        <taxon>Metazoa</taxon>
        <taxon>Cnidaria</taxon>
        <taxon>Anthozoa</taxon>
        <taxon>Hexacorallia</taxon>
        <taxon>Actiniaria</taxon>
        <taxon>Actiniidae</taxon>
        <taxon>Actinia</taxon>
    </lineage>
</organism>
<dbReference type="PANTHER" id="PTHR15430:SF1">
    <property type="entry name" value="GLOMULIN"/>
    <property type="match status" value="1"/>
</dbReference>
<dbReference type="GO" id="GO:0005737">
    <property type="term" value="C:cytoplasm"/>
    <property type="evidence" value="ECO:0007669"/>
    <property type="project" value="TreeGrafter"/>
</dbReference>
<evidence type="ECO:0000313" key="2">
    <source>
        <dbReference type="RefSeq" id="XP_031553527.1"/>
    </source>
</evidence>
<dbReference type="InterPro" id="IPR019516">
    <property type="entry name" value="Glomulin/ALF4"/>
</dbReference>
<keyword evidence="1" id="KW-1185">Reference proteome</keyword>
<dbReference type="GeneID" id="116290601"/>
<proteinExistence type="predicted"/>
<reference evidence="2" key="1">
    <citation type="submission" date="2025-08" db="UniProtKB">
        <authorList>
            <consortium name="RefSeq"/>
        </authorList>
    </citation>
    <scope>IDENTIFICATION</scope>
    <source>
        <tissue evidence="2">Tentacle</tissue>
    </source>
</reference>
<protein>
    <submittedName>
        <fullName evidence="2">Glomulin-like isoform X1</fullName>
    </submittedName>
</protein>
<dbReference type="OrthoDB" id="619536at2759"/>
<dbReference type="GO" id="GO:0055105">
    <property type="term" value="F:ubiquitin-protein transferase inhibitor activity"/>
    <property type="evidence" value="ECO:0007669"/>
    <property type="project" value="TreeGrafter"/>
</dbReference>
<dbReference type="Proteomes" id="UP000515163">
    <property type="component" value="Unplaced"/>
</dbReference>